<reference evidence="2" key="2">
    <citation type="submission" date="2021-05" db="UniProtKB">
        <authorList>
            <consortium name="EnsemblPlants"/>
        </authorList>
    </citation>
    <scope>IDENTIFICATION</scope>
    <source>
        <strain evidence="2">subsp. malaccensis</strain>
    </source>
</reference>
<name>A0A804IQB2_MUSAM</name>
<accession>A0A804IQB2</accession>
<dbReference type="Gramene" id="Ma04_t16230.1">
    <property type="protein sequence ID" value="Ma04_p16230.1"/>
    <property type="gene ID" value="Ma04_g16230"/>
</dbReference>
<dbReference type="EnsemblPlants" id="Ma04_t16230.1">
    <property type="protein sequence ID" value="Ma04_p16230.1"/>
    <property type="gene ID" value="Ma04_g16230"/>
</dbReference>
<dbReference type="AlphaFoldDB" id="A0A804IQB2"/>
<evidence type="ECO:0000313" key="3">
    <source>
        <dbReference type="Proteomes" id="UP000012960"/>
    </source>
</evidence>
<dbReference type="EMBL" id="HG996469">
    <property type="protein sequence ID" value="CAG1842493.1"/>
    <property type="molecule type" value="Genomic_DNA"/>
</dbReference>
<sequence length="80" mass="9213">MCRTTFLSFVQHWFSMIKARAMCLAREVCRRTSAAPPPTPTIDRGSVRKMEADQWSTNSLSSACIKHARFSVEAFLWWCI</sequence>
<dbReference type="Proteomes" id="UP000012960">
    <property type="component" value="Unplaced"/>
</dbReference>
<organism evidence="2 3">
    <name type="scientific">Musa acuminata subsp. malaccensis</name>
    <name type="common">Wild banana</name>
    <name type="synonym">Musa malaccensis</name>
    <dbReference type="NCBI Taxonomy" id="214687"/>
    <lineage>
        <taxon>Eukaryota</taxon>
        <taxon>Viridiplantae</taxon>
        <taxon>Streptophyta</taxon>
        <taxon>Embryophyta</taxon>
        <taxon>Tracheophyta</taxon>
        <taxon>Spermatophyta</taxon>
        <taxon>Magnoliopsida</taxon>
        <taxon>Liliopsida</taxon>
        <taxon>Zingiberales</taxon>
        <taxon>Musaceae</taxon>
        <taxon>Musa</taxon>
    </lineage>
</organism>
<proteinExistence type="predicted"/>
<reference evidence="1" key="1">
    <citation type="submission" date="2021-03" db="EMBL/GenBank/DDBJ databases">
        <authorList>
            <consortium name="Genoscope - CEA"/>
            <person name="William W."/>
        </authorList>
    </citation>
    <scope>NUCLEOTIDE SEQUENCE</scope>
    <source>
        <strain evidence="1">Doubled-haploid Pahang</strain>
    </source>
</reference>
<evidence type="ECO:0000313" key="2">
    <source>
        <dbReference type="EnsemblPlants" id="Ma04_p16230.1"/>
    </source>
</evidence>
<gene>
    <name evidence="1" type="ORF">GSMUA_122880.1</name>
</gene>
<keyword evidence="3" id="KW-1185">Reference proteome</keyword>
<protein>
    <submittedName>
        <fullName evidence="1">(wild Malaysian banana) hypothetical protein</fullName>
    </submittedName>
</protein>
<dbReference type="InParanoid" id="A0A804IQB2"/>
<evidence type="ECO:0000313" key="1">
    <source>
        <dbReference type="EMBL" id="CAG1842493.1"/>
    </source>
</evidence>